<proteinExistence type="predicted"/>
<sequence length="142" mass="15279">MDNGIRATTKAESETEAKTEAALQGPRGRASDLRIARGRAAAVVGEEGLRQWTANCEGRKAIVVVADHVKKVVAVVATLRIAMRTSMRWWRAANRDEEGVVVVGCAANRDEGRGVASWMQSPPDPSFLSSLSLSICSLLSCR</sequence>
<organism evidence="2 3">
    <name type="scientific">Arachis hypogaea</name>
    <name type="common">Peanut</name>
    <dbReference type="NCBI Taxonomy" id="3818"/>
    <lineage>
        <taxon>Eukaryota</taxon>
        <taxon>Viridiplantae</taxon>
        <taxon>Streptophyta</taxon>
        <taxon>Embryophyta</taxon>
        <taxon>Tracheophyta</taxon>
        <taxon>Spermatophyta</taxon>
        <taxon>Magnoliopsida</taxon>
        <taxon>eudicotyledons</taxon>
        <taxon>Gunneridae</taxon>
        <taxon>Pentapetalae</taxon>
        <taxon>rosids</taxon>
        <taxon>fabids</taxon>
        <taxon>Fabales</taxon>
        <taxon>Fabaceae</taxon>
        <taxon>Papilionoideae</taxon>
        <taxon>50 kb inversion clade</taxon>
        <taxon>dalbergioids sensu lato</taxon>
        <taxon>Dalbergieae</taxon>
        <taxon>Pterocarpus clade</taxon>
        <taxon>Arachis</taxon>
    </lineage>
</organism>
<name>A0A6B9V507_ARAHY</name>
<protein>
    <submittedName>
        <fullName evidence="2">Uncharacterized protein</fullName>
    </submittedName>
</protein>
<reference evidence="2 3" key="1">
    <citation type="submission" date="2020-01" db="EMBL/GenBank/DDBJ databases">
        <title>Genome sequence of Arachis hypogaea, cultivar Shitouqi.</title>
        <authorList>
            <person name="Zhuang W."/>
            <person name="Chen H."/>
            <person name="Varshney R."/>
            <person name="Wang D."/>
            <person name="Ming R."/>
        </authorList>
    </citation>
    <scope>NUCLEOTIDE SEQUENCE [LARGE SCALE GENOMIC DNA]</scope>
    <source>
        <tissue evidence="2">Young leaf</tissue>
    </source>
</reference>
<dbReference type="AlphaFoldDB" id="A0A6B9V507"/>
<feature type="region of interest" description="Disordered" evidence="1">
    <location>
        <begin position="1"/>
        <end position="29"/>
    </location>
</feature>
<gene>
    <name evidence="2" type="ORF">DS421_19g644870</name>
</gene>
<evidence type="ECO:0000313" key="3">
    <source>
        <dbReference type="Proteomes" id="UP000464620"/>
    </source>
</evidence>
<evidence type="ECO:0000313" key="2">
    <source>
        <dbReference type="EMBL" id="QHN76553.1"/>
    </source>
</evidence>
<dbReference type="Proteomes" id="UP000464620">
    <property type="component" value="Chromosome B09"/>
</dbReference>
<evidence type="ECO:0000256" key="1">
    <source>
        <dbReference type="SAM" id="MobiDB-lite"/>
    </source>
</evidence>
<accession>A0A6B9V507</accession>
<dbReference type="EMBL" id="CP031001">
    <property type="protein sequence ID" value="QHN76553.1"/>
    <property type="molecule type" value="Genomic_DNA"/>
</dbReference>
<feature type="compositionally biased region" description="Basic and acidic residues" evidence="1">
    <location>
        <begin position="9"/>
        <end position="19"/>
    </location>
</feature>